<sequence>MSLLAFALAASADQANMDVGAEVIGTCKINQATSIDFGDLEQSANSPNRIAHGNVLFWCSKGLRYTIKVDNGLHSNKGTRRMKGEAATNTLEYLSYELRPRSTEHGNGLGPQYPEVFEMEAEVKGENYDPLSVGPLRDTIVVTISP</sequence>
<feature type="domain" description="Spore coat protein U/FanG" evidence="1">
    <location>
        <begin position="15"/>
        <end position="113"/>
    </location>
</feature>
<evidence type="ECO:0000259" key="1">
    <source>
        <dbReference type="Pfam" id="PF05229"/>
    </source>
</evidence>
<dbReference type="KEGG" id="upl:DSM104440_03535"/>
<proteinExistence type="predicted"/>
<dbReference type="PANTHER" id="PTHR37089">
    <property type="entry name" value="PROTEIN U-RELATED"/>
    <property type="match status" value="1"/>
</dbReference>
<dbReference type="InParanoid" id="A0A6M4HA79"/>
<accession>A0A6M4HA79</accession>
<evidence type="ECO:0000313" key="2">
    <source>
        <dbReference type="EMBL" id="QJR16699.1"/>
    </source>
</evidence>
<dbReference type="Proteomes" id="UP000503096">
    <property type="component" value="Chromosome"/>
</dbReference>
<name>A0A6M4HA79_9PROT</name>
<organism evidence="2 3">
    <name type="scientific">Usitatibacter palustris</name>
    <dbReference type="NCBI Taxonomy" id="2732487"/>
    <lineage>
        <taxon>Bacteria</taxon>
        <taxon>Pseudomonadati</taxon>
        <taxon>Pseudomonadota</taxon>
        <taxon>Betaproteobacteria</taxon>
        <taxon>Nitrosomonadales</taxon>
        <taxon>Usitatibacteraceae</taxon>
        <taxon>Usitatibacter</taxon>
    </lineage>
</organism>
<dbReference type="InterPro" id="IPR053167">
    <property type="entry name" value="Spore_coat_component"/>
</dbReference>
<reference evidence="2 3" key="1">
    <citation type="submission" date="2020-04" db="EMBL/GenBank/DDBJ databases">
        <title>Usitatibacter rugosus gen. nov., sp. nov. and Usitatibacter palustris sp. nov., novel members of Usitatibacteraceae fam. nov. within the order Nitrosomonadales isolated from soil.</title>
        <authorList>
            <person name="Huber K.J."/>
            <person name="Neumann-Schaal M."/>
            <person name="Geppert A."/>
            <person name="Luckner M."/>
            <person name="Wanner G."/>
            <person name="Overmann J."/>
        </authorList>
    </citation>
    <scope>NUCLEOTIDE SEQUENCE [LARGE SCALE GENOMIC DNA]</scope>
    <source>
        <strain evidence="2 3">Swamp67</strain>
    </source>
</reference>
<protein>
    <recommendedName>
        <fullName evidence="1">Spore coat protein U/FanG domain-containing protein</fullName>
    </recommendedName>
</protein>
<keyword evidence="3" id="KW-1185">Reference proteome</keyword>
<dbReference type="AlphaFoldDB" id="A0A6M4HA79"/>
<dbReference type="EMBL" id="CP053073">
    <property type="protein sequence ID" value="QJR16699.1"/>
    <property type="molecule type" value="Genomic_DNA"/>
</dbReference>
<dbReference type="InterPro" id="IPR007893">
    <property type="entry name" value="Spore_coat_U/FanG"/>
</dbReference>
<dbReference type="Pfam" id="PF05229">
    <property type="entry name" value="SCPU"/>
    <property type="match status" value="1"/>
</dbReference>
<evidence type="ECO:0000313" key="3">
    <source>
        <dbReference type="Proteomes" id="UP000503096"/>
    </source>
</evidence>
<gene>
    <name evidence="2" type="ORF">DSM104440_03535</name>
</gene>